<evidence type="ECO:0000313" key="4">
    <source>
        <dbReference type="Proteomes" id="UP000003828"/>
    </source>
</evidence>
<comment type="caution">
    <text evidence="3">The sequence shown here is derived from an EMBL/GenBank/DDBJ whole genome shotgun (WGS) entry which is preliminary data.</text>
</comment>
<feature type="compositionally biased region" description="Low complexity" evidence="1">
    <location>
        <begin position="167"/>
        <end position="178"/>
    </location>
</feature>
<evidence type="ECO:0000256" key="1">
    <source>
        <dbReference type="SAM" id="MobiDB-lite"/>
    </source>
</evidence>
<feature type="transmembrane region" description="Helical" evidence="2">
    <location>
        <begin position="5"/>
        <end position="21"/>
    </location>
</feature>
<proteinExistence type="predicted"/>
<evidence type="ECO:0000256" key="2">
    <source>
        <dbReference type="SAM" id="Phobius"/>
    </source>
</evidence>
<reference evidence="3 4" key="1">
    <citation type="submission" date="2011-12" db="EMBL/GenBank/DDBJ databases">
        <title>Whole genome shotgun sequence of Arthrobacter globiformis NBRC 12137.</title>
        <authorList>
            <person name="Miyazawa S."/>
            <person name="Hosoyama A."/>
            <person name="Tsuchikane K."/>
            <person name="Katsumata H."/>
            <person name="Yamazaki S."/>
            <person name="Fujita N."/>
        </authorList>
    </citation>
    <scope>NUCLEOTIDE SEQUENCE [LARGE SCALE GENOMIC DNA]</scope>
    <source>
        <strain evidence="3 4">NBRC 12137</strain>
    </source>
</reference>
<evidence type="ECO:0000313" key="3">
    <source>
        <dbReference type="EMBL" id="GAB13820.1"/>
    </source>
</evidence>
<name>H0QLW9_ARTG1</name>
<accession>H0QLW9</accession>
<dbReference type="OrthoDB" id="4871889at2"/>
<keyword evidence="2" id="KW-0472">Membrane</keyword>
<keyword evidence="4" id="KW-1185">Reference proteome</keyword>
<dbReference type="eggNOG" id="COG0228">
    <property type="taxonomic scope" value="Bacteria"/>
</dbReference>
<keyword evidence="2" id="KW-1133">Transmembrane helix</keyword>
<feature type="compositionally biased region" description="Low complexity" evidence="1">
    <location>
        <begin position="97"/>
        <end position="110"/>
    </location>
</feature>
<feature type="region of interest" description="Disordered" evidence="1">
    <location>
        <begin position="30"/>
        <end position="291"/>
    </location>
</feature>
<feature type="compositionally biased region" description="Low complexity" evidence="1">
    <location>
        <begin position="125"/>
        <end position="138"/>
    </location>
</feature>
<sequence length="335" mass="34748">MEWIIWVIVIVLIIAVVWWLLNRNSRGTATGAARTEQVTSPSGATTAPSAAREESTSAASAAAAAVGPPSDTTRTVPEAGRLAGPDTEPNFGPAPEAAPLTGRPAPAAARPEPEDVEPDIESWEAATARPSSARPAGGDVDDWDDDGDRAEWDAQWSDAGSAETGSPTQQAAAQPATPMHHAEYTDPHAPTLPGAESAAAEALDAEAETQQRIQSSAATEAGASHDAPPHREPQPHHLEQGFGAERGFGEQPIPHKQAAGEGSETAADQPYGEGSASPAADGSGPDGYAVKGDVSAMTYYDEDSAGYQDARAEVWFLSPAHAEAAGFRAPRRSRR</sequence>
<dbReference type="GO" id="GO:0005840">
    <property type="term" value="C:ribosome"/>
    <property type="evidence" value="ECO:0007669"/>
    <property type="project" value="UniProtKB-KW"/>
</dbReference>
<dbReference type="RefSeq" id="WP_003801500.1">
    <property type="nucleotide sequence ID" value="NZ_BAEG01000050.1"/>
</dbReference>
<organism evidence="3 4">
    <name type="scientific">Arthrobacter globiformis (strain ATCC 8010 / DSM 20124 / JCM 1332 / NBRC 12137 / NCIMB 8907 / NRRL B-2979 / 168)</name>
    <dbReference type="NCBI Taxonomy" id="1077972"/>
    <lineage>
        <taxon>Bacteria</taxon>
        <taxon>Bacillati</taxon>
        <taxon>Actinomycetota</taxon>
        <taxon>Actinomycetes</taxon>
        <taxon>Micrococcales</taxon>
        <taxon>Micrococcaceae</taxon>
        <taxon>Arthrobacter</taxon>
    </lineage>
</organism>
<dbReference type="AlphaFoldDB" id="H0QLW9"/>
<dbReference type="Proteomes" id="UP000003828">
    <property type="component" value="Unassembled WGS sequence"/>
</dbReference>
<dbReference type="STRING" id="1077972.ARGLB_050_00190"/>
<keyword evidence="2" id="KW-0812">Transmembrane</keyword>
<feature type="compositionally biased region" description="Low complexity" evidence="1">
    <location>
        <begin position="39"/>
        <end position="65"/>
    </location>
</feature>
<protein>
    <submittedName>
        <fullName evidence="3">50S ribosomal protein L17</fullName>
    </submittedName>
</protein>
<gene>
    <name evidence="3" type="primary">rplQ</name>
    <name evidence="3" type="ORF">ARGLB_050_00190</name>
</gene>
<feature type="compositionally biased region" description="Basic and acidic residues" evidence="1">
    <location>
        <begin position="227"/>
        <end position="239"/>
    </location>
</feature>
<feature type="compositionally biased region" description="Acidic residues" evidence="1">
    <location>
        <begin position="139"/>
        <end position="148"/>
    </location>
</feature>
<keyword evidence="3" id="KW-0687">Ribonucleoprotein</keyword>
<keyword evidence="3" id="KW-0689">Ribosomal protein</keyword>
<dbReference type="EMBL" id="BAEG01000050">
    <property type="protein sequence ID" value="GAB13820.1"/>
    <property type="molecule type" value="Genomic_DNA"/>
</dbReference>